<evidence type="ECO:0000256" key="2">
    <source>
        <dbReference type="ARBA" id="ARBA00012705"/>
    </source>
</evidence>
<protein>
    <recommendedName>
        <fullName evidence="6">Acetyl-CoA acetyltransferase</fullName>
        <ecNumber evidence="2">2.3.1.9</ecNumber>
    </recommendedName>
    <alternativeName>
        <fullName evidence="5">Acetoacetyl-CoA thiolase</fullName>
    </alternativeName>
</protein>
<dbReference type="Pfam" id="PF00108">
    <property type="entry name" value="Thiolase_N"/>
    <property type="match status" value="1"/>
</dbReference>
<evidence type="ECO:0000256" key="3">
    <source>
        <dbReference type="ARBA" id="ARBA00022679"/>
    </source>
</evidence>
<dbReference type="InterPro" id="IPR020613">
    <property type="entry name" value="Thiolase_CS"/>
</dbReference>
<feature type="domain" description="Thiolase N-terminal" evidence="10">
    <location>
        <begin position="5"/>
        <end position="260"/>
    </location>
</feature>
<dbReference type="FunFam" id="3.40.47.10:FF:000010">
    <property type="entry name" value="Acetyl-CoA acetyltransferase (Thiolase)"/>
    <property type="match status" value="1"/>
</dbReference>
<dbReference type="STRING" id="1424294.Gferi_10190"/>
<dbReference type="OrthoDB" id="9764892at2"/>
<proteinExistence type="inferred from homology"/>
<dbReference type="NCBIfam" id="TIGR01930">
    <property type="entry name" value="AcCoA-C-Actrans"/>
    <property type="match status" value="1"/>
</dbReference>
<feature type="active site" description="Proton acceptor" evidence="8">
    <location>
        <position position="346"/>
    </location>
</feature>
<dbReference type="EMBL" id="CP017269">
    <property type="protein sequence ID" value="AOT69919.1"/>
    <property type="molecule type" value="Genomic_DNA"/>
</dbReference>
<dbReference type="InterPro" id="IPR002155">
    <property type="entry name" value="Thiolase"/>
</dbReference>
<dbReference type="InterPro" id="IPR016039">
    <property type="entry name" value="Thiolase-like"/>
</dbReference>
<dbReference type="PIRSF" id="PIRSF000429">
    <property type="entry name" value="Ac-CoA_Ac_transf"/>
    <property type="match status" value="1"/>
</dbReference>
<evidence type="ECO:0000256" key="5">
    <source>
        <dbReference type="ARBA" id="ARBA00030755"/>
    </source>
</evidence>
<feature type="domain" description="Thiolase C-terminal" evidence="11">
    <location>
        <begin position="268"/>
        <end position="389"/>
    </location>
</feature>
<feature type="active site" description="Proton acceptor" evidence="8">
    <location>
        <position position="376"/>
    </location>
</feature>
<name>A0A1D8GG95_9FIRM</name>
<evidence type="ECO:0000256" key="7">
    <source>
        <dbReference type="ARBA" id="ARBA00051550"/>
    </source>
</evidence>
<dbReference type="Gene3D" id="3.40.47.10">
    <property type="match status" value="1"/>
</dbReference>
<evidence type="ECO:0000256" key="9">
    <source>
        <dbReference type="RuleBase" id="RU003557"/>
    </source>
</evidence>
<dbReference type="EC" id="2.3.1.9" evidence="2"/>
<dbReference type="AlphaFoldDB" id="A0A1D8GG95"/>
<dbReference type="CDD" id="cd00751">
    <property type="entry name" value="thiolase"/>
    <property type="match status" value="1"/>
</dbReference>
<comment type="catalytic activity">
    <reaction evidence="7">
        <text>2 acetyl-CoA = acetoacetyl-CoA + CoA</text>
        <dbReference type="Rhea" id="RHEA:21036"/>
        <dbReference type="ChEBI" id="CHEBI:57286"/>
        <dbReference type="ChEBI" id="CHEBI:57287"/>
        <dbReference type="ChEBI" id="CHEBI:57288"/>
        <dbReference type="EC" id="2.3.1.9"/>
    </reaction>
</comment>
<feature type="active site" description="Acyl-thioester intermediate" evidence="8">
    <location>
        <position position="87"/>
    </location>
</feature>
<dbReference type="Proteomes" id="UP000095743">
    <property type="component" value="Chromosome"/>
</dbReference>
<comment type="similarity">
    <text evidence="1 9">Belongs to the thiolase-like superfamily. Thiolase family.</text>
</comment>
<evidence type="ECO:0000256" key="6">
    <source>
        <dbReference type="ARBA" id="ARBA00044137"/>
    </source>
</evidence>
<dbReference type="InterPro" id="IPR020616">
    <property type="entry name" value="Thiolase_N"/>
</dbReference>
<dbReference type="PANTHER" id="PTHR18919">
    <property type="entry name" value="ACETYL-COA C-ACYLTRANSFERASE"/>
    <property type="match status" value="1"/>
</dbReference>
<dbReference type="SUPFAM" id="SSF53901">
    <property type="entry name" value="Thiolase-like"/>
    <property type="match status" value="2"/>
</dbReference>
<gene>
    <name evidence="12" type="ORF">Gferi_10190</name>
</gene>
<dbReference type="PANTHER" id="PTHR18919:SF107">
    <property type="entry name" value="ACETYL-COA ACETYLTRANSFERASE, CYTOSOLIC"/>
    <property type="match status" value="1"/>
</dbReference>
<keyword evidence="3 9" id="KW-0808">Transferase</keyword>
<evidence type="ECO:0000259" key="11">
    <source>
        <dbReference type="Pfam" id="PF02803"/>
    </source>
</evidence>
<dbReference type="Pfam" id="PF02803">
    <property type="entry name" value="Thiolase_C"/>
    <property type="match status" value="1"/>
</dbReference>
<sequence length="390" mass="42040">MKNAVIVSAVRTPVGRFRGALSSVEPYKMGAEVIKESIKRSDIDKAMIDEVIFGNLMGHDVNNIARMASLEAGIPIEKPALTVDRQCGTSLNAIALGAMMIQLGEAKVIVAGGVESDSRRPYIMLKQEAGYSHTPPKFSHDLRLSPEHIGNPNMGITAENLVSMYQLTREELDVYSYNSHKKAALAEEKGKFTEQILPIEVDKGKGKKEMVSKDETIREGISLEAMAKLKPVFKEDGVVTAGNSSPMSDGAAAVVIMEEEMAKELGLEILARYRAFTAVGVDPNIMGIGPVPATRKILEKTNLTLDDIDLIELNEAFAAQTVACIKELGIDENKLNVNGGAIALGHPLAGTGAILTTKMVYEMRDRDAHLGLITFCCGGGQGVAMLLERD</sequence>
<dbReference type="PROSITE" id="PS00737">
    <property type="entry name" value="THIOLASE_2"/>
    <property type="match status" value="1"/>
</dbReference>
<organism evidence="12 13">
    <name type="scientific">Geosporobacter ferrireducens</name>
    <dbReference type="NCBI Taxonomy" id="1424294"/>
    <lineage>
        <taxon>Bacteria</taxon>
        <taxon>Bacillati</taxon>
        <taxon>Bacillota</taxon>
        <taxon>Clostridia</taxon>
        <taxon>Peptostreptococcales</taxon>
        <taxon>Thermotaleaceae</taxon>
        <taxon>Geosporobacter</taxon>
    </lineage>
</organism>
<evidence type="ECO:0000256" key="1">
    <source>
        <dbReference type="ARBA" id="ARBA00010982"/>
    </source>
</evidence>
<evidence type="ECO:0000313" key="13">
    <source>
        <dbReference type="Proteomes" id="UP000095743"/>
    </source>
</evidence>
<keyword evidence="4 9" id="KW-0012">Acyltransferase</keyword>
<reference evidence="12 13" key="1">
    <citation type="submission" date="2016-09" db="EMBL/GenBank/DDBJ databases">
        <title>Genomic analysis reveals versatility of anaerobic energy metabolism of Geosporobacter ferrireducens IRF9 of phylum Firmicutes.</title>
        <authorList>
            <person name="Kim S.-J."/>
        </authorList>
    </citation>
    <scope>NUCLEOTIDE SEQUENCE [LARGE SCALE GENOMIC DNA]</scope>
    <source>
        <strain evidence="12 13">IRF9</strain>
    </source>
</reference>
<evidence type="ECO:0000313" key="12">
    <source>
        <dbReference type="EMBL" id="AOT69919.1"/>
    </source>
</evidence>
<dbReference type="InterPro" id="IPR020617">
    <property type="entry name" value="Thiolase_C"/>
</dbReference>
<evidence type="ECO:0000256" key="8">
    <source>
        <dbReference type="PIRSR" id="PIRSR000429-1"/>
    </source>
</evidence>
<accession>A0A1D8GG95</accession>
<dbReference type="KEGG" id="gfe:Gferi_10190"/>
<keyword evidence="13" id="KW-1185">Reference proteome</keyword>
<dbReference type="GO" id="GO:0003985">
    <property type="term" value="F:acetyl-CoA C-acetyltransferase activity"/>
    <property type="evidence" value="ECO:0007669"/>
    <property type="project" value="UniProtKB-EC"/>
</dbReference>
<evidence type="ECO:0000256" key="4">
    <source>
        <dbReference type="ARBA" id="ARBA00023315"/>
    </source>
</evidence>
<dbReference type="RefSeq" id="WP_069976097.1">
    <property type="nucleotide sequence ID" value="NZ_CP017269.1"/>
</dbReference>
<evidence type="ECO:0000259" key="10">
    <source>
        <dbReference type="Pfam" id="PF00108"/>
    </source>
</evidence>